<evidence type="ECO:0000313" key="3">
    <source>
        <dbReference type="EMBL" id="SIQ10624.1"/>
    </source>
</evidence>
<dbReference type="Proteomes" id="UP000185841">
    <property type="component" value="Unassembled WGS sequence"/>
</dbReference>
<evidence type="ECO:0000256" key="1">
    <source>
        <dbReference type="SAM" id="SignalP"/>
    </source>
</evidence>
<protein>
    <recommendedName>
        <fullName evidence="2">Tll0287-like domain-containing protein</fullName>
    </recommendedName>
</protein>
<name>A0A1N6Q1Q0_AQUAC</name>
<reference evidence="3 4" key="1">
    <citation type="submission" date="2017-01" db="EMBL/GenBank/DDBJ databases">
        <authorList>
            <person name="Mah S.A."/>
            <person name="Swanson W.J."/>
            <person name="Moy G.W."/>
            <person name="Vacquier V.D."/>
        </authorList>
    </citation>
    <scope>NUCLEOTIDE SEQUENCE [LARGE SCALE GENOMIC DNA]</scope>
    <source>
        <strain evidence="3 4">RU36E</strain>
    </source>
</reference>
<evidence type="ECO:0000259" key="2">
    <source>
        <dbReference type="Pfam" id="PF11845"/>
    </source>
</evidence>
<sequence>MRLFTTLLCCVPLLAQAADMAPLRSEAEAMIPPFQQQLLASVQTAVAAGGPAQAVEACRQLAPGIAQQHSVAPWKVGRTALRLRNPDNRPDAWEQAVLEDFQRRSQAGEAVASLNRAEVVDGEFRYMRAIATGEPCLACHGSAIKPELVQLLDRHYPQDQARGFAAGELRGAFTLRRPLEL</sequence>
<proteinExistence type="predicted"/>
<gene>
    <name evidence="3" type="ORF">SAMN05878282_102160</name>
</gene>
<feature type="chain" id="PRO_5012116705" description="Tll0287-like domain-containing protein" evidence="1">
    <location>
        <begin position="18"/>
        <end position="181"/>
    </location>
</feature>
<dbReference type="Pfam" id="PF11845">
    <property type="entry name" value="Tll0287-like"/>
    <property type="match status" value="1"/>
</dbReference>
<evidence type="ECO:0000313" key="4">
    <source>
        <dbReference type="Proteomes" id="UP000185841"/>
    </source>
</evidence>
<dbReference type="RefSeq" id="WP_076424881.1">
    <property type="nucleotide sequence ID" value="NZ_FTMP01000002.1"/>
</dbReference>
<feature type="domain" description="Tll0287-like" evidence="2">
    <location>
        <begin position="53"/>
        <end position="178"/>
    </location>
</feature>
<dbReference type="EMBL" id="FTMP01000002">
    <property type="protein sequence ID" value="SIQ10624.1"/>
    <property type="molecule type" value="Genomic_DNA"/>
</dbReference>
<dbReference type="AlphaFoldDB" id="A0A1N6Q1Q0"/>
<accession>A0A1N6Q1Q0</accession>
<organism evidence="3 4">
    <name type="scientific">Aquipseudomonas alcaligenes</name>
    <name type="common">Pseudomonas alcaligenes</name>
    <dbReference type="NCBI Taxonomy" id="43263"/>
    <lineage>
        <taxon>Bacteria</taxon>
        <taxon>Pseudomonadati</taxon>
        <taxon>Pseudomonadota</taxon>
        <taxon>Gammaproteobacteria</taxon>
        <taxon>Pseudomonadales</taxon>
        <taxon>Pseudomonadaceae</taxon>
        <taxon>Aquipseudomonas</taxon>
    </lineage>
</organism>
<feature type="signal peptide" evidence="1">
    <location>
        <begin position="1"/>
        <end position="17"/>
    </location>
</feature>
<keyword evidence="1" id="KW-0732">Signal</keyword>
<dbReference type="InterPro" id="IPR021796">
    <property type="entry name" value="Tll0287-like_dom"/>
</dbReference>